<proteinExistence type="predicted"/>
<dbReference type="AlphaFoldDB" id="A0A9W4A2Y7"/>
<evidence type="ECO:0000313" key="1">
    <source>
        <dbReference type="EMBL" id="BAR87063.1"/>
    </source>
</evidence>
<reference evidence="1 2" key="1">
    <citation type="submission" date="2015-05" db="EMBL/GenBank/DDBJ databases">
        <title>Whole genome sequence of Bacillus thuringiensis serovar tolworthi Pasteur Institute Standard strain.</title>
        <authorList>
            <person name="Kanda K."/>
            <person name="Nakashima K."/>
            <person name="Nagano Y."/>
        </authorList>
    </citation>
    <scope>NUCLEOTIDE SEQUENCE [LARGE SCALE GENOMIC DNA]</scope>
    <source>
        <strain evidence="1 2">Pasteur Institute Standard strain</strain>
        <plasmid evidence="2">pKK1 DNA</plasmid>
    </source>
</reference>
<protein>
    <submittedName>
        <fullName evidence="1">Uncharacterized protein</fullName>
    </submittedName>
</protein>
<evidence type="ECO:0000313" key="2">
    <source>
        <dbReference type="Proteomes" id="UP000055316"/>
    </source>
</evidence>
<geneLocation type="plasmid" evidence="2">
    <name>pKK1 DNA</name>
</geneLocation>
<sequence>MKFPIKKHPIAIVMQTQNTPNLIFLDNIEYSNEINTVVSTTKDDSRILKSDMK</sequence>
<organism evidence="1 2">
    <name type="scientific">Bacillus thuringiensis subsp. tolworthi</name>
    <dbReference type="NCBI Taxonomy" id="1442"/>
    <lineage>
        <taxon>Bacteria</taxon>
        <taxon>Bacillati</taxon>
        <taxon>Bacillota</taxon>
        <taxon>Bacilli</taxon>
        <taxon>Bacillales</taxon>
        <taxon>Bacillaceae</taxon>
        <taxon>Bacillus</taxon>
        <taxon>Bacillus cereus group</taxon>
    </lineage>
</organism>
<accession>A0A9W4A2Y7</accession>
<gene>
    <name evidence="1" type="ORF">KNN_06328</name>
</gene>
<name>A0A9W4A2Y7_BACTO</name>
<keyword evidence="1" id="KW-0614">Plasmid</keyword>
<dbReference type="EMBL" id="AP014865">
    <property type="protein sequence ID" value="BAR87063.1"/>
    <property type="molecule type" value="Genomic_DNA"/>
</dbReference>
<dbReference type="Proteomes" id="UP000055316">
    <property type="component" value="Plasmid pKK1"/>
</dbReference>